<feature type="region of interest" description="Disordered" evidence="10">
    <location>
        <begin position="14"/>
        <end position="142"/>
    </location>
</feature>
<organism evidence="13">
    <name type="scientific">Hemiselmis andersenii</name>
    <name type="common">Cryptophyte alga</name>
    <dbReference type="NCBI Taxonomy" id="464988"/>
    <lineage>
        <taxon>Eukaryota</taxon>
        <taxon>Cryptophyceae</taxon>
        <taxon>Cryptomonadales</taxon>
        <taxon>Hemiselmidaceae</taxon>
        <taxon>Hemiselmis</taxon>
    </lineage>
</organism>
<feature type="compositionally biased region" description="Pro residues" evidence="10">
    <location>
        <begin position="640"/>
        <end position="651"/>
    </location>
</feature>
<dbReference type="GO" id="GO:0004715">
    <property type="term" value="F:non-membrane spanning protein tyrosine kinase activity"/>
    <property type="evidence" value="ECO:0007669"/>
    <property type="project" value="UniProtKB-EC"/>
</dbReference>
<evidence type="ECO:0000256" key="3">
    <source>
        <dbReference type="ARBA" id="ARBA00022679"/>
    </source>
</evidence>
<evidence type="ECO:0000256" key="6">
    <source>
        <dbReference type="ARBA" id="ARBA00022777"/>
    </source>
</evidence>
<dbReference type="EMBL" id="HBFX01004671">
    <property type="protein sequence ID" value="CAD8948373.1"/>
    <property type="molecule type" value="Transcribed_RNA"/>
</dbReference>
<feature type="compositionally biased region" description="Acidic residues" evidence="10">
    <location>
        <begin position="798"/>
        <end position="811"/>
    </location>
</feature>
<feature type="compositionally biased region" description="Basic and acidic residues" evidence="10">
    <location>
        <begin position="85"/>
        <end position="105"/>
    </location>
</feature>
<evidence type="ECO:0000256" key="1">
    <source>
        <dbReference type="ARBA" id="ARBA00011903"/>
    </source>
</evidence>
<evidence type="ECO:0000259" key="11">
    <source>
        <dbReference type="Pfam" id="PF22931"/>
    </source>
</evidence>
<dbReference type="SMART" id="SM00185">
    <property type="entry name" value="ARM"/>
    <property type="match status" value="6"/>
</dbReference>
<evidence type="ECO:0000256" key="8">
    <source>
        <dbReference type="ARBA" id="ARBA00023137"/>
    </source>
</evidence>
<feature type="compositionally biased region" description="Gly residues" evidence="10">
    <location>
        <begin position="106"/>
        <end position="115"/>
    </location>
</feature>
<keyword evidence="6" id="KW-0418">Kinase</keyword>
<evidence type="ECO:0000313" key="13">
    <source>
        <dbReference type="EMBL" id="CAD8948373.1"/>
    </source>
</evidence>
<evidence type="ECO:0000259" key="12">
    <source>
        <dbReference type="Pfam" id="PF23744"/>
    </source>
</evidence>
<dbReference type="GO" id="GO:0005524">
    <property type="term" value="F:ATP binding"/>
    <property type="evidence" value="ECO:0007669"/>
    <property type="project" value="UniProtKB-KW"/>
</dbReference>
<dbReference type="InterPro" id="IPR056597">
    <property type="entry name" value="ARM_LRRK2"/>
</dbReference>
<dbReference type="InterPro" id="IPR011989">
    <property type="entry name" value="ARM-like"/>
</dbReference>
<dbReference type="SUPFAM" id="SSF47769">
    <property type="entry name" value="SAM/Pointed domain"/>
    <property type="match status" value="1"/>
</dbReference>
<keyword evidence="3" id="KW-0808">Transferase</keyword>
<dbReference type="InterPro" id="IPR055175">
    <property type="entry name" value="ACK/TNK-like_SAM"/>
</dbReference>
<dbReference type="Pfam" id="PF22931">
    <property type="entry name" value="SAM_TNK"/>
    <property type="match status" value="1"/>
</dbReference>
<feature type="repeat" description="ARM" evidence="9">
    <location>
        <begin position="889"/>
        <end position="933"/>
    </location>
</feature>
<reference evidence="13" key="1">
    <citation type="submission" date="2021-01" db="EMBL/GenBank/DDBJ databases">
        <authorList>
            <person name="Corre E."/>
            <person name="Pelletier E."/>
            <person name="Niang G."/>
            <person name="Scheremetjew M."/>
            <person name="Finn R."/>
            <person name="Kale V."/>
            <person name="Holt S."/>
            <person name="Cochrane G."/>
            <person name="Meng A."/>
            <person name="Brown T."/>
            <person name="Cohen L."/>
        </authorList>
    </citation>
    <scope>NUCLEOTIDE SEQUENCE</scope>
    <source>
        <strain evidence="13">CCMP644</strain>
    </source>
</reference>
<feature type="compositionally biased region" description="Basic residues" evidence="10">
    <location>
        <begin position="1436"/>
        <end position="1447"/>
    </location>
</feature>
<dbReference type="InterPro" id="IPR000225">
    <property type="entry name" value="Armadillo"/>
</dbReference>
<accession>A0A6U4I1V9</accession>
<feature type="compositionally biased region" description="Polar residues" evidence="10">
    <location>
        <begin position="132"/>
        <end position="142"/>
    </location>
</feature>
<protein>
    <recommendedName>
        <fullName evidence="1">non-specific protein-tyrosine kinase</fullName>
        <ecNumber evidence="1">2.7.10.2</ecNumber>
    </recommendedName>
</protein>
<dbReference type="SUPFAM" id="SSF48371">
    <property type="entry name" value="ARM repeat"/>
    <property type="match status" value="1"/>
</dbReference>
<dbReference type="Gene3D" id="1.25.10.10">
    <property type="entry name" value="Leucine-rich Repeat Variant"/>
    <property type="match status" value="1"/>
</dbReference>
<feature type="domain" description="LRRK2 ARM repeat" evidence="12">
    <location>
        <begin position="900"/>
        <end position="1093"/>
    </location>
</feature>
<dbReference type="EC" id="2.7.10.2" evidence="1"/>
<evidence type="ECO:0000256" key="4">
    <source>
        <dbReference type="ARBA" id="ARBA00022737"/>
    </source>
</evidence>
<dbReference type="Pfam" id="PF23744">
    <property type="entry name" value="ARM_LRRK2"/>
    <property type="match status" value="1"/>
</dbReference>
<feature type="compositionally biased region" description="Basic and acidic residues" evidence="10">
    <location>
        <begin position="14"/>
        <end position="25"/>
    </location>
</feature>
<keyword evidence="8" id="KW-0829">Tyrosine-protein kinase</keyword>
<keyword evidence="7" id="KW-0067">ATP-binding</keyword>
<dbReference type="PANTHER" id="PTHR22895">
    <property type="entry name" value="ARMADILLO REPEAT-CONTAINING PROTEIN 6"/>
    <property type="match status" value="1"/>
</dbReference>
<dbReference type="PROSITE" id="PS50176">
    <property type="entry name" value="ARM_REPEAT"/>
    <property type="match status" value="1"/>
</dbReference>
<feature type="region of interest" description="Disordered" evidence="10">
    <location>
        <begin position="507"/>
        <end position="546"/>
    </location>
</feature>
<sequence length="1463" mass="153760">MQFDGVERYKQVRKERNLGALRREGFQPARRHPSASRRRDAFSGEIRPQESGDLPRNDSKSLLGHLATYKREKAHSPVSASGYTSDRHDRKSSERDGRSVERLDGHGGGSGGGGLFHQRSFSAPPVRLVEPRQSSSLSTDLKMQRASSAARSLSKMEGRTAVDPLQRAEVKELYGWLRTQSLHEYLPALLEMGVEALSHIGDVEVEDLEEAGMARPERKRFLRAQAELALGGGGEPAMCIRSGTVRREKGMDSLVSEDLSGDWPSSPGGGGEPVSEGMSPQISARSEGESDSSALSQAITGTPASGAGGDSACAAASPLIDCGKLLRHSRAICSLRLAQGKAVKNGFLTSFETVGAGVGIVTTATALGGLAAVGSVMAVFETEDGQAREVRLDSEALLWSDSALDVAVLVCKGAESFCEPMSLSAAACSVDDDLLALHPNSGRQFSLHRVISAQQSHFLFSSQTAARPAPGLPIFCGGVVTGVSLGVADDGSLCRAVTMQTIMRAVEGAAQPQRRTVQPKSAPSSRASSGRRPHGLPPRHTADMATSPIQGMHSFTSHSSSTNTLSVRMPTVGQELPLAEAFEEHPAPFQQPVAMAQEPAAPAPLVRSLSLPVKLETSHASVIAPPASTLHHDAGELRPSTPPQAIPPPAAPQNIESEVTDANGAVWSASSSSGRVQRRGAASPSLPSVSLPVMSSGSLSATASGVPEASVRIFPVQNNGRVPLPVRLEEFTVSAVSKEEPCSRVLDADFRKSAEGITASGNNEAEVTESLAATEGVAEGDAVLSDQEGSSSQRTLDDVEEESITMDEQDSQAESSVPASPEPVSAKPHNALENKLQEASPQVLVHILAHCPEQHILRMALARCNSMLTACECSGPCACSNRLEFERVGGVSALLDVARKHTSCEHTQVHSLGALGSLALCQSVQKVIAMEGGVQVALGAMARHSESSQVNCLGCKLLCNLAFEDEGVQMEVCVAEGVESVVKAMRTFLDSEQVQAEGCGALCNLAASAATWEYVRDGGGVGAVVDGMKKQEESEEVQFKGCCALCSMSGDNEQNEEAVRLGAVDVLIKAMISHTNAPALQYKGCSAILNLAQVPGVSQLVSRKGGVAAIFKATEACNCDVHLACKALRALKALCTAKETFVQVARGGGVWSVVQTMKRHSGDEEVQIRGISLLGTLCRDSASLQVITEQGGLEAICSAARGMSHSETLLVEACSALSVLSLQQGAIPRISETGVMETMRLACQGMHADSDAVRTAAARLERALLPPGIGIFQLEGQAKDTQDTLARRMLTRSVKTMDRRPISATLAVSRPSTGRPATAAGGGTKGAAANRRPASATHACAIIAGRQGVSGSNKDDVRGSLVLQHQILTLKKEAESLRRENLQIMAGAVSGMAETPELNGVNVDCTISSMKRLGTPVHKDNLFAAGSNSNAGGPHPRARPKSGHRLRASSQRAASPYLQPLVR</sequence>
<evidence type="ECO:0000256" key="9">
    <source>
        <dbReference type="PROSITE-ProRule" id="PRU00259"/>
    </source>
</evidence>
<feature type="compositionally biased region" description="Low complexity" evidence="10">
    <location>
        <begin position="813"/>
        <end position="826"/>
    </location>
</feature>
<gene>
    <name evidence="13" type="ORF">HAND00432_LOCUS2891</name>
</gene>
<keyword evidence="4" id="KW-0677">Repeat</keyword>
<dbReference type="Gene3D" id="1.10.150.50">
    <property type="entry name" value="Transcription Factor, Ets-1"/>
    <property type="match status" value="1"/>
</dbReference>
<feature type="region of interest" description="Disordered" evidence="10">
    <location>
        <begin position="1421"/>
        <end position="1463"/>
    </location>
</feature>
<feature type="compositionally biased region" description="Polar residues" evidence="10">
    <location>
        <begin position="291"/>
        <end position="303"/>
    </location>
</feature>
<feature type="domain" description="ACK/TNK-like SAM" evidence="11">
    <location>
        <begin position="173"/>
        <end position="224"/>
    </location>
</feature>
<dbReference type="InterPro" id="IPR016024">
    <property type="entry name" value="ARM-type_fold"/>
</dbReference>
<feature type="region of interest" description="Disordered" evidence="10">
    <location>
        <begin position="626"/>
        <end position="655"/>
    </location>
</feature>
<evidence type="ECO:0000256" key="10">
    <source>
        <dbReference type="SAM" id="MobiDB-lite"/>
    </source>
</evidence>
<keyword evidence="2" id="KW-0728">SH3 domain</keyword>
<keyword evidence="5" id="KW-0547">Nucleotide-binding</keyword>
<feature type="region of interest" description="Disordered" evidence="10">
    <location>
        <begin position="781"/>
        <end position="827"/>
    </location>
</feature>
<feature type="compositionally biased region" description="Basic and acidic residues" evidence="10">
    <location>
        <begin position="37"/>
        <end position="59"/>
    </location>
</feature>
<dbReference type="InterPro" id="IPR013761">
    <property type="entry name" value="SAM/pointed_sf"/>
</dbReference>
<feature type="region of interest" description="Disordered" evidence="10">
    <location>
        <begin position="255"/>
        <end position="307"/>
    </location>
</feature>
<feature type="region of interest" description="Disordered" evidence="10">
    <location>
        <begin position="1309"/>
        <end position="1332"/>
    </location>
</feature>
<evidence type="ECO:0000256" key="7">
    <source>
        <dbReference type="ARBA" id="ARBA00022840"/>
    </source>
</evidence>
<name>A0A6U4I1V9_HEMAN</name>
<proteinExistence type="predicted"/>
<dbReference type="PANTHER" id="PTHR22895:SF0">
    <property type="entry name" value="ARMADILLO REPEAT-CONTAINING PROTEIN 6"/>
    <property type="match status" value="1"/>
</dbReference>
<evidence type="ECO:0000256" key="2">
    <source>
        <dbReference type="ARBA" id="ARBA00022443"/>
    </source>
</evidence>
<feature type="region of interest" description="Disordered" evidence="10">
    <location>
        <begin position="667"/>
        <end position="688"/>
    </location>
</feature>
<evidence type="ECO:0000256" key="5">
    <source>
        <dbReference type="ARBA" id="ARBA00022741"/>
    </source>
</evidence>